<accession>A0A5B0P817</accession>
<dbReference type="AlphaFoldDB" id="A0A5B0P817"/>
<feature type="compositionally biased region" description="Low complexity" evidence="1">
    <location>
        <begin position="107"/>
        <end position="128"/>
    </location>
</feature>
<evidence type="ECO:0000313" key="4">
    <source>
        <dbReference type="Proteomes" id="UP000324748"/>
    </source>
</evidence>
<protein>
    <submittedName>
        <fullName evidence="3">Uncharacterized protein</fullName>
    </submittedName>
</protein>
<evidence type="ECO:0000256" key="1">
    <source>
        <dbReference type="SAM" id="MobiDB-lite"/>
    </source>
</evidence>
<reference evidence="3 4" key="1">
    <citation type="submission" date="2019-05" db="EMBL/GenBank/DDBJ databases">
        <title>Emergence of the Ug99 lineage of the wheat stem rust pathogen through somatic hybridization.</title>
        <authorList>
            <person name="Li F."/>
            <person name="Upadhyaya N.M."/>
            <person name="Sperschneider J."/>
            <person name="Matny O."/>
            <person name="Nguyen-Phuc H."/>
            <person name="Mago R."/>
            <person name="Raley C."/>
            <person name="Miller M.E."/>
            <person name="Silverstein K.A.T."/>
            <person name="Henningsen E."/>
            <person name="Hirsch C.D."/>
            <person name="Visser B."/>
            <person name="Pretorius Z.A."/>
            <person name="Steffenson B.J."/>
            <person name="Schwessinger B."/>
            <person name="Dodds P.N."/>
            <person name="Figueroa M."/>
        </authorList>
    </citation>
    <scope>NUCLEOTIDE SEQUENCE [LARGE SCALE GENOMIC DNA]</scope>
    <source>
        <strain evidence="3">21-0</strain>
    </source>
</reference>
<sequence length="148" mass="16691">MTPWKMILGFLMVIMPAYVAPGSYILCFICNSDALEIKREALHNKKGKCGNPLPGGKFCEVQRIKKFYRCGSTECGAITVKNKRRWADEPEDCGHENRELFQRGKIPPSEASSSQPVVPSEESSSETVVESEEIPGTNGLRYFHFFKR</sequence>
<feature type="region of interest" description="Disordered" evidence="1">
    <location>
        <begin position="97"/>
        <end position="133"/>
    </location>
</feature>
<organism evidence="3 4">
    <name type="scientific">Puccinia graminis f. sp. tritici</name>
    <dbReference type="NCBI Taxonomy" id="56615"/>
    <lineage>
        <taxon>Eukaryota</taxon>
        <taxon>Fungi</taxon>
        <taxon>Dikarya</taxon>
        <taxon>Basidiomycota</taxon>
        <taxon>Pucciniomycotina</taxon>
        <taxon>Pucciniomycetes</taxon>
        <taxon>Pucciniales</taxon>
        <taxon>Pucciniaceae</taxon>
        <taxon>Puccinia</taxon>
    </lineage>
</organism>
<name>A0A5B0P817_PUCGR</name>
<keyword evidence="4" id="KW-1185">Reference proteome</keyword>
<dbReference type="Proteomes" id="UP000324748">
    <property type="component" value="Unassembled WGS sequence"/>
</dbReference>
<feature type="transmembrane region" description="Helical" evidence="2">
    <location>
        <begin position="6"/>
        <end position="29"/>
    </location>
</feature>
<keyword evidence="2" id="KW-1133">Transmembrane helix</keyword>
<comment type="caution">
    <text evidence="3">The sequence shown here is derived from an EMBL/GenBank/DDBJ whole genome shotgun (WGS) entry which is preliminary data.</text>
</comment>
<dbReference type="EMBL" id="VSWC01000067">
    <property type="protein sequence ID" value="KAA1096408.1"/>
    <property type="molecule type" value="Genomic_DNA"/>
</dbReference>
<evidence type="ECO:0000256" key="2">
    <source>
        <dbReference type="SAM" id="Phobius"/>
    </source>
</evidence>
<keyword evidence="2" id="KW-0812">Transmembrane</keyword>
<evidence type="ECO:0000313" key="3">
    <source>
        <dbReference type="EMBL" id="KAA1096408.1"/>
    </source>
</evidence>
<keyword evidence="2" id="KW-0472">Membrane</keyword>
<gene>
    <name evidence="3" type="ORF">PGT21_050032</name>
</gene>
<proteinExistence type="predicted"/>